<organism evidence="8">
    <name type="scientific">Salpingoeca rosetta (strain ATCC 50818 / BSB-021)</name>
    <dbReference type="NCBI Taxonomy" id="946362"/>
    <lineage>
        <taxon>Eukaryota</taxon>
        <taxon>Choanoflagellata</taxon>
        <taxon>Craspedida</taxon>
        <taxon>Salpingoecidae</taxon>
        <taxon>Salpingoeca</taxon>
    </lineage>
</organism>
<feature type="compositionally biased region" description="Low complexity" evidence="5">
    <location>
        <begin position="194"/>
        <end position="210"/>
    </location>
</feature>
<evidence type="ECO:0000313" key="7">
    <source>
        <dbReference type="EMBL" id="EGD74881.1"/>
    </source>
</evidence>
<dbReference type="RefSeq" id="XP_004992526.1">
    <property type="nucleotide sequence ID" value="XM_004992469.1"/>
</dbReference>
<dbReference type="GeneID" id="16073095"/>
<evidence type="ECO:0000259" key="6">
    <source>
        <dbReference type="PROSITE" id="PS51083"/>
    </source>
</evidence>
<evidence type="ECO:0000256" key="3">
    <source>
        <dbReference type="ARBA" id="ARBA00022833"/>
    </source>
</evidence>
<evidence type="ECO:0000256" key="2">
    <source>
        <dbReference type="ARBA" id="ARBA00022771"/>
    </source>
</evidence>
<protein>
    <recommendedName>
        <fullName evidence="6">HIT-type domain-containing protein</fullName>
    </recommendedName>
</protein>
<evidence type="ECO:0000256" key="4">
    <source>
        <dbReference type="PROSITE-ProRule" id="PRU00453"/>
    </source>
</evidence>
<dbReference type="GO" id="GO:0006338">
    <property type="term" value="P:chromatin remodeling"/>
    <property type="evidence" value="ECO:0007669"/>
    <property type="project" value="InterPro"/>
</dbReference>
<proteinExistence type="predicted"/>
<dbReference type="SUPFAM" id="SSF144232">
    <property type="entry name" value="HIT/MYND zinc finger-like"/>
    <property type="match status" value="1"/>
</dbReference>
<sequence>MKGKTSVSSRRLGRRILDQVARQRRRKHYLDALHENCSLQRPDIPMLDNPPKSSHTTKKHKLSGHRRRREPSFYRARLSLSTLIADEQERLRDEQLQHGAELSQADELTEDGSQPPKRSKAQQKAASAPGSAAKRRRPAKKGRRSAISSSSSTSSTSATTAGTATTAAAGSKTGSGAHTPAKASSGNSSRKGSRTTITAITSPSSSSTPRGKSRDHEHTAPQAPLLCAYLRAQAPRARVPPRPICAVCGFMAKYTCIACGAKYCSLKCEKHHVATRCT</sequence>
<name>F2UE31_SALR5</name>
<dbReference type="InParanoid" id="F2UE31"/>
<dbReference type="KEGG" id="sre:PTSG_07109"/>
<accession>F2UE31</accession>
<dbReference type="InterPro" id="IPR007529">
    <property type="entry name" value="Znf_HIT"/>
</dbReference>
<dbReference type="GO" id="GO:0005634">
    <property type="term" value="C:nucleus"/>
    <property type="evidence" value="ECO:0007669"/>
    <property type="project" value="UniProtKB-ARBA"/>
</dbReference>
<feature type="domain" description="HIT-type" evidence="6">
    <location>
        <begin position="245"/>
        <end position="277"/>
    </location>
</feature>
<dbReference type="EMBL" id="GL832970">
    <property type="protein sequence ID" value="EGD74881.1"/>
    <property type="molecule type" value="Genomic_DNA"/>
</dbReference>
<feature type="compositionally biased region" description="Basic residues" evidence="5">
    <location>
        <begin position="55"/>
        <end position="69"/>
    </location>
</feature>
<evidence type="ECO:0000256" key="5">
    <source>
        <dbReference type="SAM" id="MobiDB-lite"/>
    </source>
</evidence>
<dbReference type="eggNOG" id="KOG3362">
    <property type="taxonomic scope" value="Eukaryota"/>
</dbReference>
<feature type="region of interest" description="Disordered" evidence="5">
    <location>
        <begin position="40"/>
        <end position="73"/>
    </location>
</feature>
<dbReference type="CDD" id="cd21437">
    <property type="entry name" value="zf-HIT_ZNHIT1_like"/>
    <property type="match status" value="1"/>
</dbReference>
<keyword evidence="1" id="KW-0479">Metal-binding</keyword>
<dbReference type="Proteomes" id="UP000007799">
    <property type="component" value="Unassembled WGS sequence"/>
</dbReference>
<keyword evidence="3" id="KW-0862">Zinc</keyword>
<evidence type="ECO:0000313" key="8">
    <source>
        <dbReference type="Proteomes" id="UP000007799"/>
    </source>
</evidence>
<dbReference type="STRING" id="946362.F2UE31"/>
<evidence type="ECO:0000256" key="1">
    <source>
        <dbReference type="ARBA" id="ARBA00022723"/>
    </source>
</evidence>
<feature type="region of interest" description="Disordered" evidence="5">
    <location>
        <begin position="95"/>
        <end position="219"/>
    </location>
</feature>
<feature type="compositionally biased region" description="Low complexity" evidence="5">
    <location>
        <begin position="122"/>
        <end position="132"/>
    </location>
</feature>
<gene>
    <name evidence="7" type="ORF">PTSG_07109</name>
</gene>
<dbReference type="GO" id="GO:0008270">
    <property type="term" value="F:zinc ion binding"/>
    <property type="evidence" value="ECO:0007669"/>
    <property type="project" value="UniProtKB-UniRule"/>
</dbReference>
<reference evidence="7" key="1">
    <citation type="submission" date="2009-08" db="EMBL/GenBank/DDBJ databases">
        <title>Annotation of Salpingoeca rosetta.</title>
        <authorList>
            <consortium name="The Broad Institute Genome Sequencing Platform"/>
            <person name="Russ C."/>
            <person name="Cuomo C."/>
            <person name="Burger G."/>
            <person name="Gray M.W."/>
            <person name="Holland P.W.H."/>
            <person name="King N."/>
            <person name="Lang F.B.F."/>
            <person name="Roger A.J."/>
            <person name="Ruiz-Trillo I."/>
            <person name="Young S.K."/>
            <person name="Zeng Q."/>
            <person name="Gargeya S."/>
            <person name="Alvarado L."/>
            <person name="Berlin A."/>
            <person name="Chapman S.B."/>
            <person name="Chen Z."/>
            <person name="Freedman E."/>
            <person name="Gellesch M."/>
            <person name="Goldberg J."/>
            <person name="Griggs A."/>
            <person name="Gujja S."/>
            <person name="Heilman E."/>
            <person name="Heiman D."/>
            <person name="Howarth C."/>
            <person name="Mehta T."/>
            <person name="Neiman D."/>
            <person name="Pearson M."/>
            <person name="Roberts A."/>
            <person name="Saif S."/>
            <person name="Shea T."/>
            <person name="Shenoy N."/>
            <person name="Sisk P."/>
            <person name="Stolte C."/>
            <person name="Sykes S."/>
            <person name="White J."/>
            <person name="Yandava C."/>
            <person name="Haas B."/>
            <person name="Nusbaum C."/>
            <person name="Birren B."/>
        </authorList>
    </citation>
    <scope>NUCLEOTIDE SEQUENCE [LARGE SCALE GENOMIC DNA]</scope>
    <source>
        <strain evidence="7">ATCC 50818</strain>
    </source>
</reference>
<feature type="compositionally biased region" description="Basic residues" evidence="5">
    <location>
        <begin position="133"/>
        <end position="144"/>
    </location>
</feature>
<keyword evidence="2 4" id="KW-0863">Zinc-finger</keyword>
<dbReference type="Gene3D" id="3.30.60.190">
    <property type="match status" value="1"/>
</dbReference>
<dbReference type="OrthoDB" id="74807at2759"/>
<dbReference type="PROSITE" id="PS51083">
    <property type="entry name" value="ZF_HIT"/>
    <property type="match status" value="1"/>
</dbReference>
<dbReference type="AlphaFoldDB" id="F2UE31"/>
<dbReference type="Pfam" id="PF04438">
    <property type="entry name" value="zf-HIT"/>
    <property type="match status" value="1"/>
</dbReference>
<dbReference type="PANTHER" id="PTHR13093">
    <property type="entry name" value="ZINC FINGER HIT DOMAIN CONTAINING PROTEIN 1"/>
    <property type="match status" value="1"/>
</dbReference>
<keyword evidence="8" id="KW-1185">Reference proteome</keyword>
<dbReference type="InterPro" id="IPR039723">
    <property type="entry name" value="Vps71/ZNHIT1"/>
</dbReference>
<feature type="compositionally biased region" description="Low complexity" evidence="5">
    <location>
        <begin position="145"/>
        <end position="177"/>
    </location>
</feature>